<dbReference type="Proteomes" id="UP000663879">
    <property type="component" value="Unassembled WGS sequence"/>
</dbReference>
<name>A0A813V5I1_9BILA</name>
<organism evidence="1 2">
    <name type="scientific">Brachionus calyciflorus</name>
    <dbReference type="NCBI Taxonomy" id="104777"/>
    <lineage>
        <taxon>Eukaryota</taxon>
        <taxon>Metazoa</taxon>
        <taxon>Spiralia</taxon>
        <taxon>Gnathifera</taxon>
        <taxon>Rotifera</taxon>
        <taxon>Eurotatoria</taxon>
        <taxon>Monogononta</taxon>
        <taxon>Pseudotrocha</taxon>
        <taxon>Ploima</taxon>
        <taxon>Brachionidae</taxon>
        <taxon>Brachionus</taxon>
    </lineage>
</organism>
<protein>
    <submittedName>
        <fullName evidence="1">Uncharacterized protein</fullName>
    </submittedName>
</protein>
<gene>
    <name evidence="1" type="ORF">OXX778_LOCUS8050</name>
</gene>
<dbReference type="OrthoDB" id="10056483at2759"/>
<dbReference type="EMBL" id="CAJNOC010001076">
    <property type="protein sequence ID" value="CAF0832674.1"/>
    <property type="molecule type" value="Genomic_DNA"/>
</dbReference>
<evidence type="ECO:0000313" key="2">
    <source>
        <dbReference type="Proteomes" id="UP000663879"/>
    </source>
</evidence>
<dbReference type="PANTHER" id="PTHR33332">
    <property type="entry name" value="REVERSE TRANSCRIPTASE DOMAIN-CONTAINING PROTEIN"/>
    <property type="match status" value="1"/>
</dbReference>
<sequence>MDSGFFDKKKTNIGLLENETDLLVQDIKSIFEKLKQWLIDFNEEKCVVMHYGSSNKNYEYFLNNHKLTESNQEKDLAVVYTKDLKNSAHIAIAARKANYALSVIKRSFKYCNIYTIKKLYTSLVRPHLEYAVQVWNPFLKQEINIFMKEFKEEPPVMEKSNLDWIRMSFLREYCLFCK</sequence>
<proteinExistence type="predicted"/>
<dbReference type="AlphaFoldDB" id="A0A813V5I1"/>
<keyword evidence="2" id="KW-1185">Reference proteome</keyword>
<dbReference type="PRINTS" id="PR01345">
    <property type="entry name" value="CERVTRCPTASE"/>
</dbReference>
<evidence type="ECO:0000313" key="1">
    <source>
        <dbReference type="EMBL" id="CAF0832674.1"/>
    </source>
</evidence>
<comment type="caution">
    <text evidence="1">The sequence shown here is derived from an EMBL/GenBank/DDBJ whole genome shotgun (WGS) entry which is preliminary data.</text>
</comment>
<reference evidence="1" key="1">
    <citation type="submission" date="2021-02" db="EMBL/GenBank/DDBJ databases">
        <authorList>
            <person name="Nowell W R."/>
        </authorList>
    </citation>
    <scope>NUCLEOTIDE SEQUENCE</scope>
    <source>
        <strain evidence="1">Ploen Becks lab</strain>
    </source>
</reference>
<accession>A0A813V5I1</accession>